<evidence type="ECO:0000259" key="2">
    <source>
        <dbReference type="Pfam" id="PF22795"/>
    </source>
</evidence>
<protein>
    <submittedName>
        <fullName evidence="4">MKRN2 opposite strand protein-like</fullName>
    </submittedName>
</protein>
<dbReference type="GeneID" id="106469056"/>
<dbReference type="InterPro" id="IPR053922">
    <property type="entry name" value="MKRN2OS-like_N"/>
</dbReference>
<dbReference type="RefSeq" id="XP_013784962.1">
    <property type="nucleotide sequence ID" value="XM_013929508.2"/>
</dbReference>
<gene>
    <name evidence="4" type="primary">LOC106469056</name>
</gene>
<organism evidence="3 4">
    <name type="scientific">Limulus polyphemus</name>
    <name type="common">Atlantic horseshoe crab</name>
    <dbReference type="NCBI Taxonomy" id="6850"/>
    <lineage>
        <taxon>Eukaryota</taxon>
        <taxon>Metazoa</taxon>
        <taxon>Ecdysozoa</taxon>
        <taxon>Arthropoda</taxon>
        <taxon>Chelicerata</taxon>
        <taxon>Merostomata</taxon>
        <taxon>Xiphosura</taxon>
        <taxon>Limulidae</taxon>
        <taxon>Limulus</taxon>
    </lineage>
</organism>
<evidence type="ECO:0000313" key="4">
    <source>
        <dbReference type="RefSeq" id="XP_013784962.1"/>
    </source>
</evidence>
<dbReference type="Pfam" id="PF22795">
    <property type="entry name" value="DUF4796_N"/>
    <property type="match status" value="1"/>
</dbReference>
<feature type="domain" description="MKRN2 opposite strand protein-like C-terminal" evidence="1">
    <location>
        <begin position="44"/>
        <end position="198"/>
    </location>
</feature>
<proteinExistence type="predicted"/>
<dbReference type="PANTHER" id="PTHR33963:SF2">
    <property type="entry name" value="MKRN2 OPPOSITE STRAND PROTEIN"/>
    <property type="match status" value="1"/>
</dbReference>
<reference evidence="4" key="1">
    <citation type="submission" date="2025-08" db="UniProtKB">
        <authorList>
            <consortium name="RefSeq"/>
        </authorList>
    </citation>
    <scope>IDENTIFICATION</scope>
    <source>
        <tissue evidence="4">Muscle</tissue>
    </source>
</reference>
<evidence type="ECO:0000313" key="3">
    <source>
        <dbReference type="Proteomes" id="UP000694941"/>
    </source>
</evidence>
<dbReference type="PANTHER" id="PTHR33963">
    <property type="entry name" value="MKRN2 OPPOSITE STRAND PROTEIN"/>
    <property type="match status" value="1"/>
</dbReference>
<dbReference type="InterPro" id="IPR053921">
    <property type="entry name" value="MKRN2OS-like_C"/>
</dbReference>
<name>A0ABM1BMF6_LIMPO</name>
<dbReference type="Proteomes" id="UP000694941">
    <property type="component" value="Unplaced"/>
</dbReference>
<sequence>MHGDPGILCFQHCKREAKIFCFKLPKTCRLCGGDLETSELRIPPFRVPYPFISAKNVPCCVVIKPTTGNFLCNYRNSSDLHIGVTSSEGDVYEFDKEGLLTGKNEDWVECLAVPVVAKYDNTWKEFWDYTLQVVSTQEKWDCSRYHEENHNCYTFVLTFLRTLQLKELKSSLQNKMRFCMDFIIPRTRGAAKYIALFRILQKDGVCVQC</sequence>
<evidence type="ECO:0000259" key="1">
    <source>
        <dbReference type="Pfam" id="PF16044"/>
    </source>
</evidence>
<keyword evidence="3" id="KW-1185">Reference proteome</keyword>
<feature type="domain" description="MKRN2 opposite strand protein-like N-terminal" evidence="2">
    <location>
        <begin position="5"/>
        <end position="35"/>
    </location>
</feature>
<dbReference type="Pfam" id="PF16044">
    <property type="entry name" value="DUF4796_C"/>
    <property type="match status" value="1"/>
</dbReference>
<accession>A0ABM1BMF6</accession>
<dbReference type="InterPro" id="IPR032016">
    <property type="entry name" value="MKRN2OS-like"/>
</dbReference>